<feature type="compositionally biased region" description="Polar residues" evidence="1">
    <location>
        <begin position="71"/>
        <end position="89"/>
    </location>
</feature>
<evidence type="ECO:0000256" key="2">
    <source>
        <dbReference type="SAM" id="Phobius"/>
    </source>
</evidence>
<accession>A0A0K0CX57</accession>
<reference evidence="4" key="2">
    <citation type="submission" date="2017-02" db="UniProtKB">
        <authorList>
            <consortium name="WormBaseParasite"/>
        </authorList>
    </citation>
    <scope>IDENTIFICATION</scope>
</reference>
<dbReference type="Proteomes" id="UP000035642">
    <property type="component" value="Unassembled WGS sequence"/>
</dbReference>
<sequence length="357" mass="39531">MAAIGIYRLLFVEELCEIREVQEFMTDMRRSAEKRPRKMRLIEEPIGDTIVVARDPSLEETHEKNLKSEAPPTTTVTKHTEPQSLHSSAQTVTTETNKVQETTTSEKLGLEKSTKKLQLSTTDSVMSTANEFSNTADGSVKKIVKKVLNNDNSPFLITANSSKEFDSDEGNTTASLTVMVTETSTKAAAVNDKAISSRMNDYVNEDLLQTANDKVPEEAFRKSGAKVKLVNRVHNCLPTGIGDILGIGVVDLPYAAAICVPIICLIVSIMIASLSTMNAYMNFYRPHRCRIFAENVTQVFLWVVSAITLLLTRQDWDLTWDGAMSGAFVPEYPSSWQCAEVCCGSVLKQIPLRQLPE</sequence>
<reference evidence="3" key="1">
    <citation type="submission" date="2012-09" db="EMBL/GenBank/DDBJ databases">
        <authorList>
            <person name="Martin A.A."/>
        </authorList>
    </citation>
    <scope>NUCLEOTIDE SEQUENCE</scope>
</reference>
<proteinExistence type="predicted"/>
<evidence type="ECO:0000256" key="1">
    <source>
        <dbReference type="SAM" id="MobiDB-lite"/>
    </source>
</evidence>
<feature type="compositionally biased region" description="Low complexity" evidence="1">
    <location>
        <begin position="90"/>
        <end position="103"/>
    </location>
</feature>
<dbReference type="WBParaSite" id="ACAC_0000211501-mRNA-1">
    <property type="protein sequence ID" value="ACAC_0000211501-mRNA-1"/>
    <property type="gene ID" value="ACAC_0000211501"/>
</dbReference>
<keyword evidence="3" id="KW-1185">Reference proteome</keyword>
<organism evidence="3 4">
    <name type="scientific">Angiostrongylus cantonensis</name>
    <name type="common">Rat lungworm</name>
    <dbReference type="NCBI Taxonomy" id="6313"/>
    <lineage>
        <taxon>Eukaryota</taxon>
        <taxon>Metazoa</taxon>
        <taxon>Ecdysozoa</taxon>
        <taxon>Nematoda</taxon>
        <taxon>Chromadorea</taxon>
        <taxon>Rhabditida</taxon>
        <taxon>Rhabditina</taxon>
        <taxon>Rhabditomorpha</taxon>
        <taxon>Strongyloidea</taxon>
        <taxon>Metastrongylidae</taxon>
        <taxon>Angiostrongylus</taxon>
    </lineage>
</organism>
<name>A0A0K0CX57_ANGCA</name>
<evidence type="ECO:0000313" key="3">
    <source>
        <dbReference type="Proteomes" id="UP000035642"/>
    </source>
</evidence>
<keyword evidence="2" id="KW-0472">Membrane</keyword>
<evidence type="ECO:0000313" key="4">
    <source>
        <dbReference type="WBParaSite" id="ACAC_0000211501-mRNA-1"/>
    </source>
</evidence>
<dbReference type="AlphaFoldDB" id="A0A0K0CX57"/>
<feature type="region of interest" description="Disordered" evidence="1">
    <location>
        <begin position="59"/>
        <end position="105"/>
    </location>
</feature>
<keyword evidence="2" id="KW-0812">Transmembrane</keyword>
<protein>
    <submittedName>
        <fullName evidence="4">Aa_trans domain-containing protein</fullName>
    </submittedName>
</protein>
<keyword evidence="2" id="KW-1133">Transmembrane helix</keyword>
<feature type="transmembrane region" description="Helical" evidence="2">
    <location>
        <begin position="254"/>
        <end position="280"/>
    </location>
</feature>
<feature type="transmembrane region" description="Helical" evidence="2">
    <location>
        <begin position="292"/>
        <end position="311"/>
    </location>
</feature>